<evidence type="ECO:0000256" key="2">
    <source>
        <dbReference type="ARBA" id="ARBA00022679"/>
    </source>
</evidence>
<keyword evidence="5" id="KW-1185">Reference proteome</keyword>
<dbReference type="Proteomes" id="UP001055337">
    <property type="component" value="Chromosome"/>
</dbReference>
<accession>A0ABY3TLL3</accession>
<keyword evidence="2" id="KW-0808">Transferase</keyword>
<evidence type="ECO:0000259" key="3">
    <source>
        <dbReference type="Pfam" id="PF13439"/>
    </source>
</evidence>
<dbReference type="CDD" id="cd03801">
    <property type="entry name" value="GT4_PimA-like"/>
    <property type="match status" value="1"/>
</dbReference>
<keyword evidence="1" id="KW-0328">Glycosyltransferase</keyword>
<organism evidence="4 5">
    <name type="scientific">Mycolicibacterium crocinum</name>
    <dbReference type="NCBI Taxonomy" id="388459"/>
    <lineage>
        <taxon>Bacteria</taxon>
        <taxon>Bacillati</taxon>
        <taxon>Actinomycetota</taxon>
        <taxon>Actinomycetes</taxon>
        <taxon>Mycobacteriales</taxon>
        <taxon>Mycobacteriaceae</taxon>
        <taxon>Mycolicibacterium</taxon>
    </lineage>
</organism>
<dbReference type="RefSeq" id="WP_240178784.1">
    <property type="nucleotide sequence ID" value="NZ_CP092362.2"/>
</dbReference>
<gene>
    <name evidence="4" type="ORF">MI149_04245</name>
</gene>
<feature type="domain" description="Glycosyltransferase subfamily 4-like N-terminal" evidence="3">
    <location>
        <begin position="403"/>
        <end position="585"/>
    </location>
</feature>
<dbReference type="Pfam" id="PF13439">
    <property type="entry name" value="Glyco_transf_4"/>
    <property type="match status" value="2"/>
</dbReference>
<evidence type="ECO:0000256" key="1">
    <source>
        <dbReference type="ARBA" id="ARBA00022676"/>
    </source>
</evidence>
<dbReference type="Pfam" id="PF13692">
    <property type="entry name" value="Glyco_trans_1_4"/>
    <property type="match status" value="2"/>
</dbReference>
<proteinExistence type="predicted"/>
<dbReference type="PANTHER" id="PTHR12526">
    <property type="entry name" value="GLYCOSYLTRANSFERASE"/>
    <property type="match status" value="1"/>
</dbReference>
<evidence type="ECO:0000313" key="5">
    <source>
        <dbReference type="Proteomes" id="UP001055337"/>
    </source>
</evidence>
<dbReference type="PANTHER" id="PTHR12526:SF637">
    <property type="entry name" value="GLYCOSYLTRANSFERASE EPSF-RELATED"/>
    <property type="match status" value="1"/>
</dbReference>
<dbReference type="EMBL" id="CP092362">
    <property type="protein sequence ID" value="ULN42345.1"/>
    <property type="molecule type" value="Genomic_DNA"/>
</dbReference>
<dbReference type="Gene3D" id="3.40.50.2000">
    <property type="entry name" value="Glycogen Phosphorylase B"/>
    <property type="match status" value="4"/>
</dbReference>
<dbReference type="InterPro" id="IPR028098">
    <property type="entry name" value="Glyco_trans_4-like_N"/>
</dbReference>
<feature type="domain" description="Glycosyltransferase subfamily 4-like N-terminal" evidence="3">
    <location>
        <begin position="24"/>
        <end position="184"/>
    </location>
</feature>
<reference evidence="4" key="1">
    <citation type="submission" date="2022-08" db="EMBL/GenBank/DDBJ databases">
        <title>Whole genome sequencing of non-tuberculosis mycobacteria type-strains.</title>
        <authorList>
            <person name="Igarashi Y."/>
            <person name="Osugi A."/>
            <person name="Mitarai S."/>
        </authorList>
    </citation>
    <scope>NUCLEOTIDE SEQUENCE</scope>
    <source>
        <strain evidence="4">JCM 16369</strain>
    </source>
</reference>
<protein>
    <submittedName>
        <fullName evidence="4">Glycosyltransferase</fullName>
    </submittedName>
</protein>
<dbReference type="SUPFAM" id="SSF53756">
    <property type="entry name" value="UDP-Glycosyltransferase/glycogen phosphorylase"/>
    <property type="match status" value="2"/>
</dbReference>
<sequence length="786" mass="82797">MSAADHGGTTPLTVAHVIHSLGAGGAEAVLVELARAAPSAGIRLVVVGLSDAVSDEGIDNRVVPLLREQGAVVHELHSGRYDATAIARLAKVLREEHVDIVHTHLKHADLVGGLAARRVGVPSVSTLHVIDIPTSGMHRLRVKVAVVGRRFLSSVVIALSSAQRAWYAQYAGVAAPIVVLPNGIADPQVSRDRDQVRAGIGVPRDSVLALCASLMRPEKGHADLLEAVRLLPADIPMIVAMAGDGPLFEEISAAVRDDPALAQRIRLLGFRSDIADLIAASDFVIQPSLEDALPTSLISALAGGRPIVATRVGGIPDIVGPGCGLLVQPGQPVALSAGIAEMATTVTSDAPALAAIGRAARERYETLFSADVWVSKLRALYETVIGGNNIRRRIVLVEFPPSGGLYQFALQLGEAVARAGMSVELVTGPAPELDSREPDCRVRSILPTWHPTAGADAPAWWRKARRVVRAGQHTAAWAVLLAYLLRARPDVVVWSAWRFPIDGWGVRAARRLLPKTVLALVAHEPRPLVEQPGQEGMYKTSSTTARALAPAYADLDTVFVLGESAKDVLVESWPISAPVHVIPHGDEGILAQNPVPGAETTGPVALSFGTITAYKGIDTLCLAWPSVRARVPDAQLVIAGSLSADIDEAALRAQVAALTGVSLQTGYVPVADVAGYFARARCVVLPYKRSSQSGVAHLAFTMGRPVVATRVGDIPAVVRDEVSGLLVPPDDPDALAEAMIRVLTDAELAASMGKAGAESLAESASWDEVADRFLRALPAARRPSAR</sequence>
<name>A0ABY3TLL3_9MYCO</name>
<evidence type="ECO:0000313" key="4">
    <source>
        <dbReference type="EMBL" id="ULN42345.1"/>
    </source>
</evidence>